<keyword evidence="1" id="KW-1133">Transmembrane helix</keyword>
<reference evidence="2 3" key="1">
    <citation type="submission" date="2022-12" db="EMBL/GenBank/DDBJ databases">
        <title>Draft genome sequence of Paenibacillus sp. dW9.</title>
        <authorList>
            <person name="Choi E.-W."/>
            <person name="Kim D.-U."/>
        </authorList>
    </citation>
    <scope>NUCLEOTIDE SEQUENCE [LARGE SCALE GENOMIC DNA]</scope>
    <source>
        <strain evidence="3">dW9</strain>
    </source>
</reference>
<feature type="transmembrane region" description="Helical" evidence="1">
    <location>
        <begin position="12"/>
        <end position="30"/>
    </location>
</feature>
<keyword evidence="1" id="KW-0812">Transmembrane</keyword>
<sequence length="233" mass="25976">MPILIRQKRLVWITTGVIFAFAILYALAFVNDTPGGLSDWRMSHAMGLNGTIRIPLGKTPEDAIRKFRHFPSMQVIHQEPVEGGLLLFIKRFYEQDGNDLQVEYVRKTWLGWKWAWGGGYGIGGSKSPLSAKSALNYMSMPKVKSLSTPFPMVFGDVLDSSVKKVTVEVKGKGTGTSKYTAKLTGMGHMIWFVFLPSSDSTPFDINGFNQEGNLIAYKTINDPNDYGSIDLRN</sequence>
<proteinExistence type="predicted"/>
<organism evidence="2 3">
    <name type="scientific">Paenibacillus gyeongsangnamensis</name>
    <dbReference type="NCBI Taxonomy" id="3388067"/>
    <lineage>
        <taxon>Bacteria</taxon>
        <taxon>Bacillati</taxon>
        <taxon>Bacillota</taxon>
        <taxon>Bacilli</taxon>
        <taxon>Bacillales</taxon>
        <taxon>Paenibacillaceae</taxon>
        <taxon>Paenibacillus</taxon>
    </lineage>
</organism>
<evidence type="ECO:0000256" key="1">
    <source>
        <dbReference type="SAM" id="Phobius"/>
    </source>
</evidence>
<accession>A0ABT4QJJ5</accession>
<evidence type="ECO:0000313" key="3">
    <source>
        <dbReference type="Proteomes" id="UP001527882"/>
    </source>
</evidence>
<protein>
    <submittedName>
        <fullName evidence="2">Uncharacterized protein</fullName>
    </submittedName>
</protein>
<gene>
    <name evidence="2" type="ORF">O9H85_32800</name>
</gene>
<dbReference type="RefSeq" id="WP_269885586.1">
    <property type="nucleotide sequence ID" value="NZ_JAQAGZ010000031.1"/>
</dbReference>
<evidence type="ECO:0000313" key="2">
    <source>
        <dbReference type="EMBL" id="MCZ8517051.1"/>
    </source>
</evidence>
<dbReference type="Proteomes" id="UP001527882">
    <property type="component" value="Unassembled WGS sequence"/>
</dbReference>
<dbReference type="EMBL" id="JAQAGZ010000031">
    <property type="protein sequence ID" value="MCZ8517051.1"/>
    <property type="molecule type" value="Genomic_DNA"/>
</dbReference>
<keyword evidence="1" id="KW-0472">Membrane</keyword>
<keyword evidence="3" id="KW-1185">Reference proteome</keyword>
<comment type="caution">
    <text evidence="2">The sequence shown here is derived from an EMBL/GenBank/DDBJ whole genome shotgun (WGS) entry which is preliminary data.</text>
</comment>
<name>A0ABT4QJJ5_9BACL</name>